<accession>A0A820YVH9</accession>
<evidence type="ECO:0000313" key="4">
    <source>
        <dbReference type="Proteomes" id="UP000663866"/>
    </source>
</evidence>
<dbReference type="Proteomes" id="UP000681967">
    <property type="component" value="Unassembled WGS sequence"/>
</dbReference>
<evidence type="ECO:0000256" key="1">
    <source>
        <dbReference type="SAM" id="Phobius"/>
    </source>
</evidence>
<dbReference type="EMBL" id="CAJOBG010061330">
    <property type="protein sequence ID" value="CAF4551460.1"/>
    <property type="molecule type" value="Genomic_DNA"/>
</dbReference>
<reference evidence="2" key="1">
    <citation type="submission" date="2021-02" db="EMBL/GenBank/DDBJ databases">
        <authorList>
            <person name="Nowell W R."/>
        </authorList>
    </citation>
    <scope>NUCLEOTIDE SEQUENCE</scope>
</reference>
<name>A0A820YVH9_9BILA</name>
<keyword evidence="1" id="KW-0812">Transmembrane</keyword>
<feature type="non-terminal residue" evidence="2">
    <location>
        <position position="1"/>
    </location>
</feature>
<evidence type="ECO:0000313" key="3">
    <source>
        <dbReference type="EMBL" id="CAF4685934.1"/>
    </source>
</evidence>
<gene>
    <name evidence="3" type="ORF">BYL167_LOCUS43520</name>
    <name evidence="2" type="ORF">OVN521_LOCUS43232</name>
</gene>
<keyword evidence="1" id="KW-0472">Membrane</keyword>
<proteinExistence type="predicted"/>
<sequence length="135" mass="15181">ILNMNTNVSISFDDQLVIANLQLLQKKLTYTVLILLLLIGNIGFILNTRIFHRPCLNGSSSSRYFLASSFANAFLLIMGLFSHILDADFSIQPLHYVSILCKLRDYLTNIGGFLSQSYLLLACIDRYLISANESN</sequence>
<dbReference type="Gene3D" id="1.20.1070.10">
    <property type="entry name" value="Rhodopsin 7-helix transmembrane proteins"/>
    <property type="match status" value="1"/>
</dbReference>
<feature type="transmembrane region" description="Helical" evidence="1">
    <location>
        <begin position="64"/>
        <end position="85"/>
    </location>
</feature>
<keyword evidence="4" id="KW-1185">Reference proteome</keyword>
<dbReference type="AlphaFoldDB" id="A0A820YVH9"/>
<organism evidence="2 4">
    <name type="scientific">Rotaria magnacalcarata</name>
    <dbReference type="NCBI Taxonomy" id="392030"/>
    <lineage>
        <taxon>Eukaryota</taxon>
        <taxon>Metazoa</taxon>
        <taxon>Spiralia</taxon>
        <taxon>Gnathifera</taxon>
        <taxon>Rotifera</taxon>
        <taxon>Eurotatoria</taxon>
        <taxon>Bdelloidea</taxon>
        <taxon>Philodinida</taxon>
        <taxon>Philodinidae</taxon>
        <taxon>Rotaria</taxon>
    </lineage>
</organism>
<dbReference type="Proteomes" id="UP000663866">
    <property type="component" value="Unassembled WGS sequence"/>
</dbReference>
<dbReference type="EMBL" id="CAJOBH010115963">
    <property type="protein sequence ID" value="CAF4685934.1"/>
    <property type="molecule type" value="Genomic_DNA"/>
</dbReference>
<evidence type="ECO:0000313" key="2">
    <source>
        <dbReference type="EMBL" id="CAF4551460.1"/>
    </source>
</evidence>
<evidence type="ECO:0008006" key="5">
    <source>
        <dbReference type="Google" id="ProtNLM"/>
    </source>
</evidence>
<protein>
    <recommendedName>
        <fullName evidence="5">Vomeronasal type-1 receptor</fullName>
    </recommendedName>
</protein>
<keyword evidence="1" id="KW-1133">Transmembrane helix</keyword>
<comment type="caution">
    <text evidence="2">The sequence shown here is derived from an EMBL/GenBank/DDBJ whole genome shotgun (WGS) entry which is preliminary data.</text>
</comment>
<feature type="transmembrane region" description="Helical" evidence="1">
    <location>
        <begin position="30"/>
        <end position="52"/>
    </location>
</feature>